<reference evidence="1" key="1">
    <citation type="submission" date="2021-05" db="EMBL/GenBank/DDBJ databases">
        <authorList>
            <person name="Scholz U."/>
            <person name="Mascher M."/>
            <person name="Fiebig A."/>
        </authorList>
    </citation>
    <scope>NUCLEOTIDE SEQUENCE [LARGE SCALE GENOMIC DNA]</scope>
</reference>
<organism evidence="1 2">
    <name type="scientific">Avena sativa</name>
    <name type="common">Oat</name>
    <dbReference type="NCBI Taxonomy" id="4498"/>
    <lineage>
        <taxon>Eukaryota</taxon>
        <taxon>Viridiplantae</taxon>
        <taxon>Streptophyta</taxon>
        <taxon>Embryophyta</taxon>
        <taxon>Tracheophyta</taxon>
        <taxon>Spermatophyta</taxon>
        <taxon>Magnoliopsida</taxon>
        <taxon>Liliopsida</taxon>
        <taxon>Poales</taxon>
        <taxon>Poaceae</taxon>
        <taxon>BOP clade</taxon>
        <taxon>Pooideae</taxon>
        <taxon>Poodae</taxon>
        <taxon>Poeae</taxon>
        <taxon>Poeae Chloroplast Group 1 (Aveneae type)</taxon>
        <taxon>Aveninae</taxon>
        <taxon>Avena</taxon>
    </lineage>
</organism>
<name>A0ACD5ZXA6_AVESA</name>
<proteinExistence type="predicted"/>
<sequence>MGHHSCCNQQKVKRGLWSPEEDEKLVRYITTHGYGCWSEVPEKAGLQRCGKSCRLRWINYLRPDIRRGRFTPEEEKLIISLHAIVGNRWAHIASHLPGRTDNEIKNYWNSWIKKKIRKAPVPAANVTTTSSTTTATSTSPPNNGLAPSSRSTATSDVHHRRMQHPTVSYTVAADHLQLDAIIGVHQKNSLNLPVSGGGDQDSPPGMAHNCPLFMFDTGISPPFASDAAQQHPFIASFTAAMAEANAPGCFHLPPLVDGMGAMGMGMVMEAMEDHCGGGMGNGCDGVEQKQQRRPPPELEEEEGEQLGQHEQWDNEQLLMWDDQEVLTASNMEAMQSGAHQSLLFMGPNA</sequence>
<dbReference type="Proteomes" id="UP001732700">
    <property type="component" value="Chromosome 7A"/>
</dbReference>
<evidence type="ECO:0000313" key="1">
    <source>
        <dbReference type="EnsemblPlants" id="AVESA.00010b.r2.7AG1235390.1.CDS"/>
    </source>
</evidence>
<dbReference type="EnsemblPlants" id="AVESA.00010b.r2.7AG1235390.1">
    <property type="protein sequence ID" value="AVESA.00010b.r2.7AG1235390.1.CDS"/>
    <property type="gene ID" value="AVESA.00010b.r2.7AG1235390"/>
</dbReference>
<reference evidence="1" key="2">
    <citation type="submission" date="2025-09" db="UniProtKB">
        <authorList>
            <consortium name="EnsemblPlants"/>
        </authorList>
    </citation>
    <scope>IDENTIFICATION</scope>
</reference>
<keyword evidence="2" id="KW-1185">Reference proteome</keyword>
<accession>A0ACD5ZXA6</accession>
<protein>
    <submittedName>
        <fullName evidence="1">Uncharacterized protein</fullName>
    </submittedName>
</protein>
<evidence type="ECO:0000313" key="2">
    <source>
        <dbReference type="Proteomes" id="UP001732700"/>
    </source>
</evidence>